<proteinExistence type="predicted"/>
<gene>
    <name evidence="1" type="ORF">SAMN02745704_01521</name>
</gene>
<organism evidence="1 2">
    <name type="scientific">Paucidesulfovibrio gracilis DSM 16080</name>
    <dbReference type="NCBI Taxonomy" id="1121449"/>
    <lineage>
        <taxon>Bacteria</taxon>
        <taxon>Pseudomonadati</taxon>
        <taxon>Thermodesulfobacteriota</taxon>
        <taxon>Desulfovibrionia</taxon>
        <taxon>Desulfovibrionales</taxon>
        <taxon>Desulfovibrionaceae</taxon>
        <taxon>Paucidesulfovibrio</taxon>
    </lineage>
</organism>
<dbReference type="RefSeq" id="WP_078717087.1">
    <property type="nucleotide sequence ID" value="NZ_FUYC01000005.1"/>
</dbReference>
<dbReference type="Proteomes" id="UP000190027">
    <property type="component" value="Unassembled WGS sequence"/>
</dbReference>
<evidence type="ECO:0000313" key="2">
    <source>
        <dbReference type="Proteomes" id="UP000190027"/>
    </source>
</evidence>
<dbReference type="AlphaFoldDB" id="A0A1T4WZA0"/>
<dbReference type="EMBL" id="FUYC01000005">
    <property type="protein sequence ID" value="SKA82195.1"/>
    <property type="molecule type" value="Genomic_DNA"/>
</dbReference>
<dbReference type="OrthoDB" id="5457793at2"/>
<sequence>MTARPSARVLAWSLSLALHLATLLLALFLTSPIAFKQLAGMQLTEDELAAMMPPEYLAPPEDMGAIPISPNKVLVDYGGRTPEEEELYREFAEAGGMVGALQSTSYGPKVRFGATLFDNYHSYYVGGLVGHFRTADGLDVFIVDGRKDPRVEKLILHVPDRGFTRALTEYNSRYIYTYGPSLLTPKPVRGTVMFMGDGDKIHRLLWMPATGKALYPERVYHRPQ</sequence>
<evidence type="ECO:0000313" key="1">
    <source>
        <dbReference type="EMBL" id="SKA82195.1"/>
    </source>
</evidence>
<reference evidence="1 2" key="1">
    <citation type="submission" date="2017-02" db="EMBL/GenBank/DDBJ databases">
        <authorList>
            <person name="Peterson S.W."/>
        </authorList>
    </citation>
    <scope>NUCLEOTIDE SEQUENCE [LARGE SCALE GENOMIC DNA]</scope>
    <source>
        <strain evidence="1 2">DSM 16080</strain>
    </source>
</reference>
<name>A0A1T4WZA0_9BACT</name>
<accession>A0A1T4WZA0</accession>
<protein>
    <submittedName>
        <fullName evidence="1">Uncharacterized protein</fullName>
    </submittedName>
</protein>
<dbReference type="STRING" id="1121449.SAMN02745704_01521"/>
<keyword evidence="2" id="KW-1185">Reference proteome</keyword>